<dbReference type="Proteomes" id="UP000828390">
    <property type="component" value="Unassembled WGS sequence"/>
</dbReference>
<gene>
    <name evidence="1" type="ORF">DPMN_108241</name>
</gene>
<dbReference type="EMBL" id="JAIWYP010000004">
    <property type="protein sequence ID" value="KAH3834908.1"/>
    <property type="molecule type" value="Genomic_DNA"/>
</dbReference>
<reference evidence="1" key="2">
    <citation type="submission" date="2020-11" db="EMBL/GenBank/DDBJ databases">
        <authorList>
            <person name="McCartney M.A."/>
            <person name="Auch B."/>
            <person name="Kono T."/>
            <person name="Mallez S."/>
            <person name="Becker A."/>
            <person name="Gohl D.M."/>
            <person name="Silverstein K.A.T."/>
            <person name="Koren S."/>
            <person name="Bechman K.B."/>
            <person name="Herman A."/>
            <person name="Abrahante J.E."/>
            <person name="Garbe J."/>
        </authorList>
    </citation>
    <scope>NUCLEOTIDE SEQUENCE</scope>
    <source>
        <strain evidence="1">Duluth1</strain>
        <tissue evidence="1">Whole animal</tissue>
    </source>
</reference>
<proteinExistence type="predicted"/>
<evidence type="ECO:0000313" key="2">
    <source>
        <dbReference type="Proteomes" id="UP000828390"/>
    </source>
</evidence>
<dbReference type="InterPro" id="IPR018793">
    <property type="entry name" value="Cyt_c_oxidase_assmbl_Pet191"/>
</dbReference>
<dbReference type="Pfam" id="PF10203">
    <property type="entry name" value="Pet191_N"/>
    <property type="match status" value="1"/>
</dbReference>
<evidence type="ECO:0008006" key="3">
    <source>
        <dbReference type="Google" id="ProtNLM"/>
    </source>
</evidence>
<organism evidence="1 2">
    <name type="scientific">Dreissena polymorpha</name>
    <name type="common">Zebra mussel</name>
    <name type="synonym">Mytilus polymorpha</name>
    <dbReference type="NCBI Taxonomy" id="45954"/>
    <lineage>
        <taxon>Eukaryota</taxon>
        <taxon>Metazoa</taxon>
        <taxon>Spiralia</taxon>
        <taxon>Lophotrochozoa</taxon>
        <taxon>Mollusca</taxon>
        <taxon>Bivalvia</taxon>
        <taxon>Autobranchia</taxon>
        <taxon>Heteroconchia</taxon>
        <taxon>Euheterodonta</taxon>
        <taxon>Imparidentia</taxon>
        <taxon>Neoheterodontei</taxon>
        <taxon>Myida</taxon>
        <taxon>Dreissenoidea</taxon>
        <taxon>Dreissenidae</taxon>
        <taxon>Dreissena</taxon>
    </lineage>
</organism>
<comment type="caution">
    <text evidence="1">The sequence shown here is derived from an EMBL/GenBank/DDBJ whole genome shotgun (WGS) entry which is preliminary data.</text>
</comment>
<evidence type="ECO:0000313" key="1">
    <source>
        <dbReference type="EMBL" id="KAH3834908.1"/>
    </source>
</evidence>
<accession>A0A9D4K884</accession>
<dbReference type="AlphaFoldDB" id="A0A9D4K884"/>
<protein>
    <recommendedName>
        <fullName evidence="3">Cytochrome c oxidase assembly factor 5</fullName>
    </recommendedName>
</protein>
<keyword evidence="2" id="KW-1185">Reference proteome</keyword>
<sequence length="79" mass="9518">MAQYNEECNKLRQQLLDCVLQSRCYRIENKTPRECINRGGNMPEECKSHHIDLVYCRTPHLKKTVEEKHRNLNETFINR</sequence>
<reference evidence="1" key="1">
    <citation type="journal article" date="2019" name="bioRxiv">
        <title>The Genome of the Zebra Mussel, Dreissena polymorpha: A Resource for Invasive Species Research.</title>
        <authorList>
            <person name="McCartney M.A."/>
            <person name="Auch B."/>
            <person name="Kono T."/>
            <person name="Mallez S."/>
            <person name="Zhang Y."/>
            <person name="Obille A."/>
            <person name="Becker A."/>
            <person name="Abrahante J.E."/>
            <person name="Garbe J."/>
            <person name="Badalamenti J.P."/>
            <person name="Herman A."/>
            <person name="Mangelson H."/>
            <person name="Liachko I."/>
            <person name="Sullivan S."/>
            <person name="Sone E.D."/>
            <person name="Koren S."/>
            <person name="Silverstein K.A.T."/>
            <person name="Beckman K.B."/>
            <person name="Gohl D.M."/>
        </authorList>
    </citation>
    <scope>NUCLEOTIDE SEQUENCE</scope>
    <source>
        <strain evidence="1">Duluth1</strain>
        <tissue evidence="1">Whole animal</tissue>
    </source>
</reference>
<name>A0A9D4K884_DREPO</name>